<evidence type="ECO:0000313" key="1">
    <source>
        <dbReference type="EnsemblPlants" id="OBART09G11590.1"/>
    </source>
</evidence>
<dbReference type="HOGENOM" id="CLU_1117221_0_0_1"/>
<name>A0A0D3H7A6_9ORYZ</name>
<dbReference type="Gramene" id="OBART09G11590.1">
    <property type="protein sequence ID" value="OBART09G11590.1"/>
    <property type="gene ID" value="OBART09G11590"/>
</dbReference>
<dbReference type="EnsemblPlants" id="OBART09G11590.1">
    <property type="protein sequence ID" value="OBART09G11590.1"/>
    <property type="gene ID" value="OBART09G11590"/>
</dbReference>
<protein>
    <submittedName>
        <fullName evidence="1">Uncharacterized protein</fullName>
    </submittedName>
</protein>
<sequence>MAPSIREQAELSCHRWRRRGGGPSRAHHGLSGGRTRRGMLLVAAVLAAALPHEAEQLLDPLGEILSPPAEERIARGVGGVVVVSGLPHCFLARSGCGDGSSTADLGESSAAVWWWWWWWSGSSDTDREWWRRRAAACASWSRGGGGRLGLAVAASLIGGTSCTLGVGGARSRGVVDVVVVAPPVPLPRRRNGRGVTQSPKSDGTAPRLLRLRCAGFAAAAPVFTVLALGSTTAELSFLGVVGVDTPGGDLFT</sequence>
<reference evidence="1" key="2">
    <citation type="submission" date="2015-03" db="UniProtKB">
        <authorList>
            <consortium name="EnsemblPlants"/>
        </authorList>
    </citation>
    <scope>IDENTIFICATION</scope>
</reference>
<evidence type="ECO:0000313" key="2">
    <source>
        <dbReference type="Proteomes" id="UP000026960"/>
    </source>
</evidence>
<organism evidence="1">
    <name type="scientific">Oryza barthii</name>
    <dbReference type="NCBI Taxonomy" id="65489"/>
    <lineage>
        <taxon>Eukaryota</taxon>
        <taxon>Viridiplantae</taxon>
        <taxon>Streptophyta</taxon>
        <taxon>Embryophyta</taxon>
        <taxon>Tracheophyta</taxon>
        <taxon>Spermatophyta</taxon>
        <taxon>Magnoliopsida</taxon>
        <taxon>Liliopsida</taxon>
        <taxon>Poales</taxon>
        <taxon>Poaceae</taxon>
        <taxon>BOP clade</taxon>
        <taxon>Oryzoideae</taxon>
        <taxon>Oryzeae</taxon>
        <taxon>Oryzinae</taxon>
        <taxon>Oryza</taxon>
    </lineage>
</organism>
<dbReference type="PaxDb" id="65489-OBART09G11590.1"/>
<keyword evidence="2" id="KW-1185">Reference proteome</keyword>
<dbReference type="AlphaFoldDB" id="A0A0D3H7A6"/>
<dbReference type="Proteomes" id="UP000026960">
    <property type="component" value="Chromosome 9"/>
</dbReference>
<reference evidence="1" key="1">
    <citation type="journal article" date="2009" name="Rice">
        <title>De Novo Next Generation Sequencing of Plant Genomes.</title>
        <authorList>
            <person name="Rounsley S."/>
            <person name="Marri P.R."/>
            <person name="Yu Y."/>
            <person name="He R."/>
            <person name="Sisneros N."/>
            <person name="Goicoechea J.L."/>
            <person name="Lee S.J."/>
            <person name="Angelova A."/>
            <person name="Kudrna D."/>
            <person name="Luo M."/>
            <person name="Affourtit J."/>
            <person name="Desany B."/>
            <person name="Knight J."/>
            <person name="Niazi F."/>
            <person name="Egholm M."/>
            <person name="Wing R.A."/>
        </authorList>
    </citation>
    <scope>NUCLEOTIDE SEQUENCE [LARGE SCALE GENOMIC DNA]</scope>
    <source>
        <strain evidence="1">cv. IRGC 105608</strain>
    </source>
</reference>
<proteinExistence type="predicted"/>
<accession>A0A0D3H7A6</accession>